<feature type="region of interest" description="Disordered" evidence="1">
    <location>
        <begin position="607"/>
        <end position="626"/>
    </location>
</feature>
<evidence type="ECO:0000313" key="2">
    <source>
        <dbReference type="EMBL" id="CAH1106750.1"/>
    </source>
</evidence>
<dbReference type="PANTHER" id="PTHR33053:SF24">
    <property type="entry name" value="TRANSPOSASE DOMAIN-CONTAINING PROTEIN"/>
    <property type="match status" value="1"/>
</dbReference>
<keyword evidence="3" id="KW-1185">Reference proteome</keyword>
<evidence type="ECO:0000313" key="3">
    <source>
        <dbReference type="Proteomes" id="UP001153636"/>
    </source>
</evidence>
<feature type="region of interest" description="Disordered" evidence="1">
    <location>
        <begin position="886"/>
        <end position="916"/>
    </location>
</feature>
<feature type="region of interest" description="Disordered" evidence="1">
    <location>
        <begin position="155"/>
        <end position="184"/>
    </location>
</feature>
<feature type="compositionally biased region" description="Polar residues" evidence="1">
    <location>
        <begin position="157"/>
        <end position="184"/>
    </location>
</feature>
<name>A0A9P0CVS1_9CUCU</name>
<dbReference type="PANTHER" id="PTHR33053">
    <property type="entry name" value="PROTEIN, PUTATIVE-RELATED"/>
    <property type="match status" value="1"/>
</dbReference>
<protein>
    <submittedName>
        <fullName evidence="2">Uncharacterized protein</fullName>
    </submittedName>
</protein>
<dbReference type="EMBL" id="OV651814">
    <property type="protein sequence ID" value="CAH1106750.1"/>
    <property type="molecule type" value="Genomic_DNA"/>
</dbReference>
<reference evidence="2" key="1">
    <citation type="submission" date="2022-01" db="EMBL/GenBank/DDBJ databases">
        <authorList>
            <person name="King R."/>
        </authorList>
    </citation>
    <scope>NUCLEOTIDE SEQUENCE</scope>
</reference>
<gene>
    <name evidence="2" type="ORF">PSYICH_LOCUS7599</name>
</gene>
<organism evidence="2 3">
    <name type="scientific">Psylliodes chrysocephalus</name>
    <dbReference type="NCBI Taxonomy" id="3402493"/>
    <lineage>
        <taxon>Eukaryota</taxon>
        <taxon>Metazoa</taxon>
        <taxon>Ecdysozoa</taxon>
        <taxon>Arthropoda</taxon>
        <taxon>Hexapoda</taxon>
        <taxon>Insecta</taxon>
        <taxon>Pterygota</taxon>
        <taxon>Neoptera</taxon>
        <taxon>Endopterygota</taxon>
        <taxon>Coleoptera</taxon>
        <taxon>Polyphaga</taxon>
        <taxon>Cucujiformia</taxon>
        <taxon>Chrysomeloidea</taxon>
        <taxon>Chrysomelidae</taxon>
        <taxon>Galerucinae</taxon>
        <taxon>Alticini</taxon>
        <taxon>Psylliodes</taxon>
    </lineage>
</organism>
<sequence length="916" mass="104485">MRIIFLSECVLVYIVTMYYVIQFDETGDNSVAVVDENWLTPLKRQVYWPPLKDTRIFRRALAEHQEVDSEIWKVYGVKKIFFQTDDIEKAFRKEKEAQNFSDINDTDDNASNRPTKRIIRRVILTDSDDSDEESRYSRPPQIKIKKLSGAIEKRQISRTTAVTPPQNLPSTPKASRASASAQTSITDSNLGTLVNILNTIKEQNKILLEKVGNIENFVFNKGSQVFEICNPIKNPLPVDLPIGKENDLKDVEVFLKENESNFKILTTVSKNCEGKASSAEESSCSQPVSNFRNVPSENNFQSNEISDIVEPLSNFNSSIPDIDTLNGECSANVSLDNSNALMKPDLHTQLQEWALESKASHSSITSLLRILKPLHPELPLDSRSLLKTPRFGVFQNLDNGEYCHFGIQNALIHLIHSSCKDEKIKLSINIDGIPLFSSSKLQFWPILGLIRNFASSPFVIGIFYGNSKPSPLKKFLKKFIDEMIDLRISGFILHMNYSVEILNFICDAPAKAYIKGIKSHGGYSSCDKCWEFGDYSHTGGKVIFKGTSSSLRTDEQFVKEEDTEHHMEKTPLLDLKIGLVSTFTIDYMHAVCLAFLGDKTNEEVSIKSQDENAIQKDTSSNKSQDDNVMDVQEELLEDENLIKDSQDVNIKAPEEQILGDQNFNNINKEQNEGAKDINAENLLDIEPSLTKNGEVRKRKKREHAPDKLYLPSDVTVIKMFSNFKECEKCEAFLLHGNGHTKQNADQNTDCDKCLQWLEHIKKAEMSRKEYRSDKKKIDDDESLYYSTDMQKKEKSMKENPKIYDFQDFSDAVQNSTKSSYAKEMNFSDFKHWPILTTNYQLQKLNQNRPLLKDIAVLEARRGSKCLYFKTSSEDDDYQELNMLSKNNTTLKDPENHSTDREKKSNSHQLVLHNSET</sequence>
<evidence type="ECO:0000256" key="1">
    <source>
        <dbReference type="SAM" id="MobiDB-lite"/>
    </source>
</evidence>
<feature type="compositionally biased region" description="Basic and acidic residues" evidence="1">
    <location>
        <begin position="891"/>
        <end position="904"/>
    </location>
</feature>
<dbReference type="OrthoDB" id="10053513at2759"/>
<proteinExistence type="predicted"/>
<dbReference type="AlphaFoldDB" id="A0A9P0CVS1"/>
<accession>A0A9P0CVS1</accession>
<feature type="compositionally biased region" description="Polar residues" evidence="1">
    <location>
        <begin position="906"/>
        <end position="916"/>
    </location>
</feature>
<dbReference type="Proteomes" id="UP001153636">
    <property type="component" value="Chromosome 2"/>
</dbReference>